<feature type="transmembrane region" description="Helical" evidence="2">
    <location>
        <begin position="221"/>
        <end position="238"/>
    </location>
</feature>
<keyword evidence="4" id="KW-1185">Reference proteome</keyword>
<evidence type="ECO:0000256" key="2">
    <source>
        <dbReference type="SAM" id="Phobius"/>
    </source>
</evidence>
<keyword evidence="2" id="KW-0472">Membrane</keyword>
<evidence type="ECO:0000256" key="1">
    <source>
        <dbReference type="ARBA" id="ARBA00022679"/>
    </source>
</evidence>
<evidence type="ECO:0000313" key="3">
    <source>
        <dbReference type="EMBL" id="MBJ7879674.1"/>
    </source>
</evidence>
<keyword evidence="2" id="KW-0812">Transmembrane</keyword>
<dbReference type="AlphaFoldDB" id="A0A934NI52"/>
<comment type="caution">
    <text evidence="3">The sequence shown here is derived from an EMBL/GenBank/DDBJ whole genome shotgun (WGS) entry which is preliminary data.</text>
</comment>
<accession>A0A934NI52</accession>
<dbReference type="Gene3D" id="3.90.550.20">
    <property type="match status" value="1"/>
</dbReference>
<dbReference type="InterPro" id="IPR051706">
    <property type="entry name" value="Glycosyltransferase_domain"/>
</dbReference>
<dbReference type="GO" id="GO:0051999">
    <property type="term" value="P:mannosyl-inositol phosphorylceramide biosynthetic process"/>
    <property type="evidence" value="ECO:0007669"/>
    <property type="project" value="TreeGrafter"/>
</dbReference>
<name>A0A934NI52_9FLAO</name>
<protein>
    <submittedName>
        <fullName evidence="3">Glycosyl transferase</fullName>
    </submittedName>
</protein>
<keyword evidence="2" id="KW-1133">Transmembrane helix</keyword>
<dbReference type="PANTHER" id="PTHR32385">
    <property type="entry name" value="MANNOSYL PHOSPHORYLINOSITOL CERAMIDE SYNTHASE"/>
    <property type="match status" value="1"/>
</dbReference>
<organism evidence="3 4">
    <name type="scientific">Gelidibacter salicanalis</name>
    <dbReference type="NCBI Taxonomy" id="291193"/>
    <lineage>
        <taxon>Bacteria</taxon>
        <taxon>Pseudomonadati</taxon>
        <taxon>Bacteroidota</taxon>
        <taxon>Flavobacteriia</taxon>
        <taxon>Flavobacteriales</taxon>
        <taxon>Flavobacteriaceae</taxon>
        <taxon>Gelidibacter</taxon>
    </lineage>
</organism>
<dbReference type="Proteomes" id="UP000662373">
    <property type="component" value="Unassembled WGS sequence"/>
</dbReference>
<dbReference type="InterPro" id="IPR007577">
    <property type="entry name" value="GlycoTrfase_DXD_sugar-bd_CS"/>
</dbReference>
<reference evidence="3 4" key="1">
    <citation type="submission" date="2020-09" db="EMBL/GenBank/DDBJ databases">
        <title>Draft genome of Gelidibacter salicanalis PAMC21136.</title>
        <authorList>
            <person name="Park H."/>
        </authorList>
    </citation>
    <scope>NUCLEOTIDE SEQUENCE [LARGE SCALE GENOMIC DNA]</scope>
    <source>
        <strain evidence="3 4">PAMC21136</strain>
    </source>
</reference>
<dbReference type="InterPro" id="IPR029044">
    <property type="entry name" value="Nucleotide-diphossugar_trans"/>
</dbReference>
<evidence type="ECO:0000313" key="4">
    <source>
        <dbReference type="Proteomes" id="UP000662373"/>
    </source>
</evidence>
<proteinExistence type="predicted"/>
<dbReference type="SUPFAM" id="SSF53448">
    <property type="entry name" value="Nucleotide-diphospho-sugar transferases"/>
    <property type="match status" value="1"/>
</dbReference>
<dbReference type="EMBL" id="JAEHJZ010000004">
    <property type="protein sequence ID" value="MBJ7879674.1"/>
    <property type="molecule type" value="Genomic_DNA"/>
</dbReference>
<dbReference type="RefSeq" id="WP_199597130.1">
    <property type="nucleotide sequence ID" value="NZ_JAEHJZ010000004.1"/>
</dbReference>
<dbReference type="PANTHER" id="PTHR32385:SF15">
    <property type="entry name" value="INOSITOL PHOSPHOCERAMIDE MANNOSYLTRANSFERASE 1"/>
    <property type="match status" value="1"/>
</dbReference>
<dbReference type="GO" id="GO:0000030">
    <property type="term" value="F:mannosyltransferase activity"/>
    <property type="evidence" value="ECO:0007669"/>
    <property type="project" value="TreeGrafter"/>
</dbReference>
<keyword evidence="1 3" id="KW-0808">Transferase</keyword>
<gene>
    <name evidence="3" type="ORF">JEM65_03255</name>
</gene>
<dbReference type="GO" id="GO:0016020">
    <property type="term" value="C:membrane"/>
    <property type="evidence" value="ECO:0007669"/>
    <property type="project" value="GOC"/>
</dbReference>
<dbReference type="Pfam" id="PF04488">
    <property type="entry name" value="Gly_transf_sug"/>
    <property type="match status" value="1"/>
</dbReference>
<sequence length="245" mass="28926">MIPKKIHYCWFGRKPLPALALMCIESWKKFLPDYEIIEWNEDNFDVNLYQYAKEAYHMKKYAFVSDVCRLYALKEIGGLYMDTDLEVLKPLDAFLHHNAFSGYESNGYIPTALMGSKKNGEWATDMLAYYDNKSFILSDNALDMSTNVEIITKLMQPKGIRLDNTFQEIEDYIAFYPSEYFCPKDYISEQIIITENSHCIHHFAGSWYPPKRKFFKSSKKILINFFGFNNVRGLIFFMKRMKNKK</sequence>